<evidence type="ECO:0000256" key="2">
    <source>
        <dbReference type="ARBA" id="ARBA00023002"/>
    </source>
</evidence>
<dbReference type="SUPFAM" id="SSF51735">
    <property type="entry name" value="NAD(P)-binding Rossmann-fold domains"/>
    <property type="match status" value="1"/>
</dbReference>
<proteinExistence type="inferred from homology"/>
<dbReference type="OrthoDB" id="5296at2759"/>
<name>A0A6A5YK15_9PLEO</name>
<dbReference type="PRINTS" id="PR00081">
    <property type="entry name" value="GDHRDH"/>
</dbReference>
<evidence type="ECO:0000256" key="1">
    <source>
        <dbReference type="ARBA" id="ARBA00006484"/>
    </source>
</evidence>
<accession>A0A6A5YK15</accession>
<dbReference type="PANTHER" id="PTHR44229:SF4">
    <property type="entry name" value="15-HYDROXYPROSTAGLANDIN DEHYDROGENASE [NAD(+)]"/>
    <property type="match status" value="1"/>
</dbReference>
<dbReference type="Gene3D" id="3.40.50.720">
    <property type="entry name" value="NAD(P)-binding Rossmann-like Domain"/>
    <property type="match status" value="1"/>
</dbReference>
<protein>
    <recommendedName>
        <fullName evidence="5">NAD(P)-binding protein</fullName>
    </recommendedName>
</protein>
<dbReference type="AlphaFoldDB" id="A0A6A5YK15"/>
<dbReference type="GO" id="GO:0016616">
    <property type="term" value="F:oxidoreductase activity, acting on the CH-OH group of donors, NAD or NADP as acceptor"/>
    <property type="evidence" value="ECO:0007669"/>
    <property type="project" value="TreeGrafter"/>
</dbReference>
<dbReference type="EMBL" id="ML977357">
    <property type="protein sequence ID" value="KAF2107074.1"/>
    <property type="molecule type" value="Genomic_DNA"/>
</dbReference>
<gene>
    <name evidence="3" type="ORF">BDV96DRAFT_606872</name>
</gene>
<dbReference type="Pfam" id="PF00106">
    <property type="entry name" value="adh_short"/>
    <property type="match status" value="1"/>
</dbReference>
<dbReference type="InterPro" id="IPR002347">
    <property type="entry name" value="SDR_fam"/>
</dbReference>
<organism evidence="3 4">
    <name type="scientific">Lophiotrema nucula</name>
    <dbReference type="NCBI Taxonomy" id="690887"/>
    <lineage>
        <taxon>Eukaryota</taxon>
        <taxon>Fungi</taxon>
        <taxon>Dikarya</taxon>
        <taxon>Ascomycota</taxon>
        <taxon>Pezizomycotina</taxon>
        <taxon>Dothideomycetes</taxon>
        <taxon>Pleosporomycetidae</taxon>
        <taxon>Pleosporales</taxon>
        <taxon>Lophiotremataceae</taxon>
        <taxon>Lophiotrema</taxon>
    </lineage>
</organism>
<dbReference type="InterPro" id="IPR036291">
    <property type="entry name" value="NAD(P)-bd_dom_sf"/>
</dbReference>
<dbReference type="Proteomes" id="UP000799770">
    <property type="component" value="Unassembled WGS sequence"/>
</dbReference>
<evidence type="ECO:0008006" key="5">
    <source>
        <dbReference type="Google" id="ProtNLM"/>
    </source>
</evidence>
<keyword evidence="2" id="KW-0560">Oxidoreductase</keyword>
<reference evidence="3" key="1">
    <citation type="journal article" date="2020" name="Stud. Mycol.">
        <title>101 Dothideomycetes genomes: a test case for predicting lifestyles and emergence of pathogens.</title>
        <authorList>
            <person name="Haridas S."/>
            <person name="Albert R."/>
            <person name="Binder M."/>
            <person name="Bloem J."/>
            <person name="Labutti K."/>
            <person name="Salamov A."/>
            <person name="Andreopoulos B."/>
            <person name="Baker S."/>
            <person name="Barry K."/>
            <person name="Bills G."/>
            <person name="Bluhm B."/>
            <person name="Cannon C."/>
            <person name="Castanera R."/>
            <person name="Culley D."/>
            <person name="Daum C."/>
            <person name="Ezra D."/>
            <person name="Gonzalez J."/>
            <person name="Henrissat B."/>
            <person name="Kuo A."/>
            <person name="Liang C."/>
            <person name="Lipzen A."/>
            <person name="Lutzoni F."/>
            <person name="Magnuson J."/>
            <person name="Mondo S."/>
            <person name="Nolan M."/>
            <person name="Ohm R."/>
            <person name="Pangilinan J."/>
            <person name="Park H.-J."/>
            <person name="Ramirez L."/>
            <person name="Alfaro M."/>
            <person name="Sun H."/>
            <person name="Tritt A."/>
            <person name="Yoshinaga Y."/>
            <person name="Zwiers L.-H."/>
            <person name="Turgeon B."/>
            <person name="Goodwin S."/>
            <person name="Spatafora J."/>
            <person name="Crous P."/>
            <person name="Grigoriev I."/>
        </authorList>
    </citation>
    <scope>NUCLEOTIDE SEQUENCE</scope>
    <source>
        <strain evidence="3">CBS 627.86</strain>
    </source>
</reference>
<dbReference type="PANTHER" id="PTHR44229">
    <property type="entry name" value="15-HYDROXYPROSTAGLANDIN DEHYDROGENASE [NAD(+)]"/>
    <property type="match status" value="1"/>
</dbReference>
<evidence type="ECO:0000313" key="3">
    <source>
        <dbReference type="EMBL" id="KAF2107074.1"/>
    </source>
</evidence>
<keyword evidence="4" id="KW-1185">Reference proteome</keyword>
<dbReference type="GO" id="GO:0005737">
    <property type="term" value="C:cytoplasm"/>
    <property type="evidence" value="ECO:0007669"/>
    <property type="project" value="TreeGrafter"/>
</dbReference>
<comment type="similarity">
    <text evidence="1">Belongs to the short-chain dehydrogenases/reductases (SDR) family.</text>
</comment>
<sequence>MGSIDIPLKDKIILITGGASGIGLALTKQSHDLGAKVLVADLKTTPDFDSYISGKSNILYVQSDVTKWSDFDKIFKACEEKWDDVPDAYGVCAGLFEPPWGSFWMDQEEDGYAQVRVNVDHPVKLTRMAMRQSLGRGKRASVCIIASIGGIAGSIAAPLYCATKHAIVGFVKSLKDTESLTGVKITTICPGAVATPLFDPAKVKQFSFSDHKSLRPETVAKHMLELIQKKEYTCGTMLELSMTGTRELPEWNIPPPQGEGTGQELNAEEMMKALLGPIKEKLGREKESKL</sequence>
<evidence type="ECO:0000313" key="4">
    <source>
        <dbReference type="Proteomes" id="UP000799770"/>
    </source>
</evidence>